<accession>A0A1X0R686</accession>
<reference evidence="1" key="1">
    <citation type="journal article" date="2016" name="Proc. Natl. Acad. Sci. U.S.A.">
        <title>Lipid metabolic changes in an early divergent fungus govern the establishment of a mutualistic symbiosis with endobacteria.</title>
        <authorList>
            <person name="Lastovetsky O.A."/>
            <person name="Gaspar M.L."/>
            <person name="Mondo S.J."/>
            <person name="LaButti K.M."/>
            <person name="Sandor L."/>
            <person name="Grigoriev I.V."/>
            <person name="Henry S.A."/>
            <person name="Pawlowska T.E."/>
        </authorList>
    </citation>
    <scope>NUCLEOTIDE SEQUENCE [LARGE SCALE GENOMIC DNA]</scope>
    <source>
        <strain evidence="1">ATCC 52814</strain>
    </source>
</reference>
<dbReference type="VEuPathDB" id="FungiDB:BCV72DRAFT_326523"/>
<evidence type="ECO:0000313" key="1">
    <source>
        <dbReference type="EMBL" id="ORE07512.1"/>
    </source>
</evidence>
<name>A0A1X0R686_RHIZD</name>
<feature type="non-terminal residue" evidence="1">
    <location>
        <position position="110"/>
    </location>
</feature>
<proteinExistence type="predicted"/>
<gene>
    <name evidence="1" type="ORF">BCV72DRAFT_326523</name>
</gene>
<dbReference type="EMBL" id="KV921903">
    <property type="protein sequence ID" value="ORE07512.1"/>
    <property type="molecule type" value="Genomic_DNA"/>
</dbReference>
<organism evidence="1">
    <name type="scientific">Rhizopus microsporus var. microsporus</name>
    <dbReference type="NCBI Taxonomy" id="86635"/>
    <lineage>
        <taxon>Eukaryota</taxon>
        <taxon>Fungi</taxon>
        <taxon>Fungi incertae sedis</taxon>
        <taxon>Mucoromycota</taxon>
        <taxon>Mucoromycotina</taxon>
        <taxon>Mucoromycetes</taxon>
        <taxon>Mucorales</taxon>
        <taxon>Mucorineae</taxon>
        <taxon>Rhizopodaceae</taxon>
        <taxon>Rhizopus</taxon>
    </lineage>
</organism>
<dbReference type="AlphaFoldDB" id="A0A1X0R686"/>
<sequence>MHFILLCSKKFEVWARVWNHFFGELTLTVNTIEQAIFHLRFPPEQFSAFSNESTIDCVFWCIWHAHWMFIFNGHPFTSSAAFQTILDCLKSFKVLFLCVNSLLYFCLSIV</sequence>
<dbReference type="Proteomes" id="UP000242414">
    <property type="component" value="Unassembled WGS sequence"/>
</dbReference>
<protein>
    <submittedName>
        <fullName evidence="1">Uncharacterized protein</fullName>
    </submittedName>
</protein>